<evidence type="ECO:0000256" key="7">
    <source>
        <dbReference type="ARBA" id="ARBA00023284"/>
    </source>
</evidence>
<dbReference type="PROSITE" id="PS51352">
    <property type="entry name" value="THIOREDOXIN_2"/>
    <property type="match status" value="1"/>
</dbReference>
<dbReference type="GeneID" id="24818160"/>
<evidence type="ECO:0000256" key="1">
    <source>
        <dbReference type="ARBA" id="ARBA00011245"/>
    </source>
</evidence>
<reference evidence="13 14" key="1">
    <citation type="journal article" date="2014" name="Appl. Environ. Microbiol.">
        <title>Comparative Genome Analysis of 'Candidatus Methanoplasma termitum' Indicates a New Mode of Energy Metabolism in the Seventh Order of Methanogens.</title>
        <authorList>
            <person name="Lang K."/>
            <person name="Schuldes J."/>
            <person name="Klingl A."/>
            <person name="Poehlein A."/>
            <person name="Daniel R."/>
            <person name="Brune A."/>
        </authorList>
    </citation>
    <scope>NUCLEOTIDE SEQUENCE [LARGE SCALE GENOMIC DNA]</scope>
    <source>
        <strain evidence="14">Mpt1</strain>
    </source>
</reference>
<dbReference type="RefSeq" id="WP_048111763.1">
    <property type="nucleotide sequence ID" value="NZ_CP010070.1"/>
</dbReference>
<evidence type="ECO:0000256" key="10">
    <source>
        <dbReference type="ARBA" id="ARBA00049091"/>
    </source>
</evidence>
<evidence type="ECO:0000313" key="13">
    <source>
        <dbReference type="EMBL" id="AIZ56383.1"/>
    </source>
</evidence>
<dbReference type="OrthoDB" id="145578at2157"/>
<dbReference type="CDD" id="cd03017">
    <property type="entry name" value="PRX_BCP"/>
    <property type="match status" value="1"/>
</dbReference>
<evidence type="ECO:0000256" key="5">
    <source>
        <dbReference type="ARBA" id="ARBA00023002"/>
    </source>
</evidence>
<keyword evidence="5 13" id="KW-0560">Oxidoreductase</keyword>
<dbReference type="EC" id="1.11.1.24" evidence="2"/>
<evidence type="ECO:0000256" key="2">
    <source>
        <dbReference type="ARBA" id="ARBA00013017"/>
    </source>
</evidence>
<name>A0A0A7LBI7_9ARCH</name>
<comment type="subunit">
    <text evidence="1">Monomer.</text>
</comment>
<dbReference type="SUPFAM" id="SSF52833">
    <property type="entry name" value="Thioredoxin-like"/>
    <property type="match status" value="1"/>
</dbReference>
<dbReference type="PANTHER" id="PTHR42801">
    <property type="entry name" value="THIOREDOXIN-DEPENDENT PEROXIDE REDUCTASE"/>
    <property type="match status" value="1"/>
</dbReference>
<dbReference type="InterPro" id="IPR050924">
    <property type="entry name" value="Peroxiredoxin_BCP/PrxQ"/>
</dbReference>
<dbReference type="GO" id="GO:0045454">
    <property type="term" value="P:cell redox homeostasis"/>
    <property type="evidence" value="ECO:0007669"/>
    <property type="project" value="TreeGrafter"/>
</dbReference>
<dbReference type="InterPro" id="IPR000866">
    <property type="entry name" value="AhpC/TSA"/>
</dbReference>
<evidence type="ECO:0000256" key="4">
    <source>
        <dbReference type="ARBA" id="ARBA00022862"/>
    </source>
</evidence>
<evidence type="ECO:0000256" key="3">
    <source>
        <dbReference type="ARBA" id="ARBA00022559"/>
    </source>
</evidence>
<dbReference type="Pfam" id="PF00578">
    <property type="entry name" value="AhpC-TSA"/>
    <property type="match status" value="1"/>
</dbReference>
<feature type="domain" description="Thioredoxin" evidence="12">
    <location>
        <begin position="1"/>
        <end position="154"/>
    </location>
</feature>
<dbReference type="PIRSF" id="PIRSF000239">
    <property type="entry name" value="AHPC"/>
    <property type="match status" value="1"/>
</dbReference>
<feature type="active site" description="Cysteine sulfenic acid (-SOH) intermediate; for peroxidase activity" evidence="11">
    <location>
        <position position="43"/>
    </location>
</feature>
<evidence type="ECO:0000256" key="11">
    <source>
        <dbReference type="PIRSR" id="PIRSR000239-1"/>
    </source>
</evidence>
<keyword evidence="3 13" id="KW-0575">Peroxidase</keyword>
<dbReference type="FunFam" id="3.40.30.10:FF:000007">
    <property type="entry name" value="Thioredoxin-dependent thiol peroxidase"/>
    <property type="match status" value="1"/>
</dbReference>
<comment type="similarity">
    <text evidence="9">Belongs to the peroxiredoxin family. BCP/PrxQ subfamily.</text>
</comment>
<evidence type="ECO:0000259" key="12">
    <source>
        <dbReference type="PROSITE" id="PS51352"/>
    </source>
</evidence>
<evidence type="ECO:0000256" key="6">
    <source>
        <dbReference type="ARBA" id="ARBA00023157"/>
    </source>
</evidence>
<comment type="catalytic activity">
    <reaction evidence="10">
        <text>a hydroperoxide + [thioredoxin]-dithiol = an alcohol + [thioredoxin]-disulfide + H2O</text>
        <dbReference type="Rhea" id="RHEA:62620"/>
        <dbReference type="Rhea" id="RHEA-COMP:10698"/>
        <dbReference type="Rhea" id="RHEA-COMP:10700"/>
        <dbReference type="ChEBI" id="CHEBI:15377"/>
        <dbReference type="ChEBI" id="CHEBI:29950"/>
        <dbReference type="ChEBI" id="CHEBI:30879"/>
        <dbReference type="ChEBI" id="CHEBI:35924"/>
        <dbReference type="ChEBI" id="CHEBI:50058"/>
        <dbReference type="EC" id="1.11.1.24"/>
    </reaction>
</comment>
<evidence type="ECO:0000256" key="9">
    <source>
        <dbReference type="ARBA" id="ARBA00038489"/>
    </source>
</evidence>
<dbReference type="HOGENOM" id="CLU_042529_14_1_2"/>
<evidence type="ECO:0000256" key="8">
    <source>
        <dbReference type="ARBA" id="ARBA00032824"/>
    </source>
</evidence>
<dbReference type="Gene3D" id="3.40.30.10">
    <property type="entry name" value="Glutaredoxin"/>
    <property type="match status" value="1"/>
</dbReference>
<dbReference type="PANTHER" id="PTHR42801:SF4">
    <property type="entry name" value="AHPC_TSA FAMILY PROTEIN"/>
    <property type="match status" value="1"/>
</dbReference>
<dbReference type="STRING" id="1577791.Mpt1_c04910"/>
<dbReference type="Proteomes" id="UP000030787">
    <property type="component" value="Chromosome"/>
</dbReference>
<proteinExistence type="inferred from homology"/>
<protein>
    <recommendedName>
        <fullName evidence="2">thioredoxin-dependent peroxiredoxin</fullName>
        <ecNumber evidence="2">1.11.1.24</ecNumber>
    </recommendedName>
    <alternativeName>
        <fullName evidence="8">Thioredoxin peroxidase</fullName>
    </alternativeName>
</protein>
<dbReference type="GO" id="GO:0034599">
    <property type="term" value="P:cellular response to oxidative stress"/>
    <property type="evidence" value="ECO:0007669"/>
    <property type="project" value="TreeGrafter"/>
</dbReference>
<dbReference type="InterPro" id="IPR024706">
    <property type="entry name" value="Peroxiredoxin_AhpC-typ"/>
</dbReference>
<dbReference type="InterPro" id="IPR036249">
    <property type="entry name" value="Thioredoxin-like_sf"/>
</dbReference>
<sequence length="155" mass="17448">MEVGDRFPKFALKDENGEVFNSDSLNGLRYVIYFYPKDGTSGCTKEAQDFTAAYAKFMLRNIPIIGVSKDTVDSHRKFREKYSLKVKLLSDPEHTLTEEAGAWGTKMMYGKEVRGTIRSTFIIGKTGIVEAAWKNVKVDGHVEKVLEKAISLTKT</sequence>
<organism evidence="13 14">
    <name type="scientific">Candidatus Methanoplasma termitum</name>
    <dbReference type="NCBI Taxonomy" id="1577791"/>
    <lineage>
        <taxon>Archaea</taxon>
        <taxon>Methanobacteriati</taxon>
        <taxon>Thermoplasmatota</taxon>
        <taxon>Thermoplasmata</taxon>
        <taxon>Methanomassiliicoccales</taxon>
        <taxon>Methanomassiliicoccaceae</taxon>
        <taxon>Candidatus Methanoplasma</taxon>
    </lineage>
</organism>
<dbReference type="KEGG" id="mear:Mpt1_c04910"/>
<gene>
    <name evidence="13" type="ORF">Mpt1_c04910</name>
</gene>
<dbReference type="InterPro" id="IPR013766">
    <property type="entry name" value="Thioredoxin_domain"/>
</dbReference>
<dbReference type="EMBL" id="CP010070">
    <property type="protein sequence ID" value="AIZ56383.1"/>
    <property type="molecule type" value="Genomic_DNA"/>
</dbReference>
<keyword evidence="6" id="KW-1015">Disulfide bond</keyword>
<accession>A0A0A7LBI7</accession>
<dbReference type="GO" id="GO:0008379">
    <property type="term" value="F:thioredoxin peroxidase activity"/>
    <property type="evidence" value="ECO:0007669"/>
    <property type="project" value="TreeGrafter"/>
</dbReference>
<keyword evidence="4" id="KW-0049">Antioxidant</keyword>
<dbReference type="AlphaFoldDB" id="A0A0A7LBI7"/>
<keyword evidence="14" id="KW-1185">Reference proteome</keyword>
<dbReference type="GO" id="GO:0005737">
    <property type="term" value="C:cytoplasm"/>
    <property type="evidence" value="ECO:0007669"/>
    <property type="project" value="TreeGrafter"/>
</dbReference>
<evidence type="ECO:0000313" key="14">
    <source>
        <dbReference type="Proteomes" id="UP000030787"/>
    </source>
</evidence>
<keyword evidence="7" id="KW-0676">Redox-active center</keyword>